<gene>
    <name evidence="1" type="ORF">VAE063_480002</name>
</gene>
<evidence type="ECO:0000313" key="2">
    <source>
        <dbReference type="Proteomes" id="UP001152658"/>
    </source>
</evidence>
<dbReference type="RefSeq" id="WP_168780354.1">
    <property type="nucleotide sequence ID" value="NZ_CALYLC010000044.1"/>
</dbReference>
<sequence>MSTDLNVFIKEIKFRVLNHEDGFEVDFRRLRCLKRGIVNNYHEVSLLVEEAWKLAEEQFGELITYNLSCEIEKLETQNIKDYIESIFNQHELLAK</sequence>
<protein>
    <submittedName>
        <fullName evidence="1">Uncharacterized protein</fullName>
    </submittedName>
</protein>
<keyword evidence="2" id="KW-1185">Reference proteome</keyword>
<organism evidence="1 2">
    <name type="scientific">Vibrio aestuarianus</name>
    <dbReference type="NCBI Taxonomy" id="28171"/>
    <lineage>
        <taxon>Bacteria</taxon>
        <taxon>Pseudomonadati</taxon>
        <taxon>Pseudomonadota</taxon>
        <taxon>Gammaproteobacteria</taxon>
        <taxon>Vibrionales</taxon>
        <taxon>Vibrionaceae</taxon>
        <taxon>Vibrio</taxon>
    </lineage>
</organism>
<accession>A0ABN8TMD2</accession>
<reference evidence="1" key="1">
    <citation type="submission" date="2022-06" db="EMBL/GenBank/DDBJ databases">
        <authorList>
            <person name="Goudenege D."/>
            <person name="Le Roux F."/>
        </authorList>
    </citation>
    <scope>NUCLEOTIDE SEQUENCE</scope>
    <source>
        <strain evidence="1">12-063</strain>
    </source>
</reference>
<name>A0ABN8TMD2_9VIBR</name>
<comment type="caution">
    <text evidence="1">The sequence shown here is derived from an EMBL/GenBank/DDBJ whole genome shotgun (WGS) entry which is preliminary data.</text>
</comment>
<dbReference type="EMBL" id="CALYLK010000084">
    <property type="protein sequence ID" value="CAH8206958.1"/>
    <property type="molecule type" value="Genomic_DNA"/>
</dbReference>
<dbReference type="Proteomes" id="UP001152658">
    <property type="component" value="Unassembled WGS sequence"/>
</dbReference>
<evidence type="ECO:0000313" key="1">
    <source>
        <dbReference type="EMBL" id="CAH8206958.1"/>
    </source>
</evidence>
<proteinExistence type="predicted"/>